<feature type="transmembrane region" description="Helical" evidence="9">
    <location>
        <begin position="12"/>
        <end position="32"/>
    </location>
</feature>
<dbReference type="InterPro" id="IPR007272">
    <property type="entry name" value="Sulf_transp_TsuA/YedE"/>
</dbReference>
<accession>A0AAU9K886</accession>
<feature type="transmembrane region" description="Helical" evidence="9">
    <location>
        <begin position="132"/>
        <end position="151"/>
    </location>
</feature>
<keyword evidence="11" id="KW-1185">Reference proteome</keyword>
<feature type="transmembrane region" description="Helical" evidence="9">
    <location>
        <begin position="52"/>
        <end position="74"/>
    </location>
</feature>
<protein>
    <recommendedName>
        <fullName evidence="12">Sulphur transport domain-containing protein</fullName>
    </recommendedName>
</protein>
<keyword evidence="2" id="KW-0813">Transport</keyword>
<keyword evidence="7 9" id="KW-0472">Membrane</keyword>
<dbReference type="Proteomes" id="UP001162131">
    <property type="component" value="Unassembled WGS sequence"/>
</dbReference>
<evidence type="ECO:0000256" key="1">
    <source>
        <dbReference type="ARBA" id="ARBA00004429"/>
    </source>
</evidence>
<keyword evidence="3" id="KW-1003">Cell membrane</keyword>
<keyword evidence="5 9" id="KW-0812">Transmembrane</keyword>
<reference evidence="10" key="1">
    <citation type="submission" date="2021-09" db="EMBL/GenBank/DDBJ databases">
        <authorList>
            <consortium name="AG Swart"/>
            <person name="Singh M."/>
            <person name="Singh A."/>
            <person name="Seah K."/>
            <person name="Emmerich C."/>
        </authorList>
    </citation>
    <scope>NUCLEOTIDE SEQUENCE</scope>
    <source>
        <strain evidence="10">ATCC30299</strain>
    </source>
</reference>
<dbReference type="PANTHER" id="PTHR30574:SF1">
    <property type="entry name" value="SULPHUR TRANSPORT DOMAIN-CONTAINING PROTEIN"/>
    <property type="match status" value="1"/>
</dbReference>
<dbReference type="Pfam" id="PF20398">
    <property type="entry name" value="DUF6691"/>
    <property type="match status" value="1"/>
</dbReference>
<evidence type="ECO:0000256" key="9">
    <source>
        <dbReference type="SAM" id="Phobius"/>
    </source>
</evidence>
<evidence type="ECO:0000256" key="4">
    <source>
        <dbReference type="ARBA" id="ARBA00022519"/>
    </source>
</evidence>
<comment type="caution">
    <text evidence="10">The sequence shown here is derived from an EMBL/GenBank/DDBJ whole genome shotgun (WGS) entry which is preliminary data.</text>
</comment>
<dbReference type="InterPro" id="IPR046513">
    <property type="entry name" value="DUF6691"/>
</dbReference>
<feature type="transmembrane region" description="Helical" evidence="9">
    <location>
        <begin position="313"/>
        <end position="335"/>
    </location>
</feature>
<feature type="region of interest" description="Disordered" evidence="8">
    <location>
        <begin position="346"/>
        <end position="406"/>
    </location>
</feature>
<evidence type="ECO:0000256" key="3">
    <source>
        <dbReference type="ARBA" id="ARBA00022475"/>
    </source>
</evidence>
<evidence type="ECO:0000256" key="2">
    <source>
        <dbReference type="ARBA" id="ARBA00022448"/>
    </source>
</evidence>
<gene>
    <name evidence="10" type="ORF">BSTOLATCC_MIC50775</name>
</gene>
<keyword evidence="4" id="KW-0997">Cell inner membrane</keyword>
<feature type="transmembrane region" description="Helical" evidence="9">
    <location>
        <begin position="244"/>
        <end position="263"/>
    </location>
</feature>
<organism evidence="10 11">
    <name type="scientific">Blepharisma stoltei</name>
    <dbReference type="NCBI Taxonomy" id="1481888"/>
    <lineage>
        <taxon>Eukaryota</taxon>
        <taxon>Sar</taxon>
        <taxon>Alveolata</taxon>
        <taxon>Ciliophora</taxon>
        <taxon>Postciliodesmatophora</taxon>
        <taxon>Heterotrichea</taxon>
        <taxon>Heterotrichida</taxon>
        <taxon>Blepharismidae</taxon>
        <taxon>Blepharisma</taxon>
    </lineage>
</organism>
<feature type="transmembrane region" description="Helical" evidence="9">
    <location>
        <begin position="171"/>
        <end position="193"/>
    </location>
</feature>
<keyword evidence="6 9" id="KW-1133">Transmembrane helix</keyword>
<comment type="subcellular location">
    <subcellularLocation>
        <location evidence="1">Cell inner membrane</location>
        <topology evidence="1">Multi-pass membrane protein</topology>
    </subcellularLocation>
</comment>
<dbReference type="AlphaFoldDB" id="A0AAU9K886"/>
<name>A0AAU9K886_9CILI</name>
<evidence type="ECO:0000313" key="11">
    <source>
        <dbReference type="Proteomes" id="UP001162131"/>
    </source>
</evidence>
<evidence type="ECO:0000256" key="8">
    <source>
        <dbReference type="SAM" id="MobiDB-lite"/>
    </source>
</evidence>
<dbReference type="PANTHER" id="PTHR30574">
    <property type="entry name" value="INNER MEMBRANE PROTEIN YEDE"/>
    <property type="match status" value="1"/>
</dbReference>
<dbReference type="GO" id="GO:0005886">
    <property type="term" value="C:plasma membrane"/>
    <property type="evidence" value="ECO:0007669"/>
    <property type="project" value="UniProtKB-SubCell"/>
</dbReference>
<feature type="transmembrane region" description="Helical" evidence="9">
    <location>
        <begin position="205"/>
        <end position="224"/>
    </location>
</feature>
<feature type="compositionally biased region" description="Polar residues" evidence="8">
    <location>
        <begin position="382"/>
        <end position="406"/>
    </location>
</feature>
<feature type="transmembrane region" description="Helical" evidence="9">
    <location>
        <begin position="284"/>
        <end position="307"/>
    </location>
</feature>
<feature type="compositionally biased region" description="Basic and acidic residues" evidence="8">
    <location>
        <begin position="364"/>
        <end position="380"/>
    </location>
</feature>
<evidence type="ECO:0000313" key="10">
    <source>
        <dbReference type="EMBL" id="CAG9330174.1"/>
    </source>
</evidence>
<evidence type="ECO:0000256" key="5">
    <source>
        <dbReference type="ARBA" id="ARBA00022692"/>
    </source>
</evidence>
<evidence type="ECO:0000256" key="6">
    <source>
        <dbReference type="ARBA" id="ARBA00022989"/>
    </source>
</evidence>
<evidence type="ECO:0000256" key="7">
    <source>
        <dbReference type="ARBA" id="ARBA00023136"/>
    </source>
</evidence>
<evidence type="ECO:0008006" key="12">
    <source>
        <dbReference type="Google" id="ProtNLM"/>
    </source>
</evidence>
<proteinExistence type="predicted"/>
<sequence>MGVDWDGTAVGFACLGGFLIALSTIINLYVMGRITGMSGILFTISTWNKKEGLIWKISFITGLIGIIVCFRLGVDHKVSGQKIFDGEEAGDDLDVAGWIVGGLFVGFGTKFGNGCTSGHAVCGVPRFSPRSIIATCIFLGFGIATATLRHYEPFLDDTLDVSSDAYDIYRLVSGWVYLAVFVGFLILAIITALSKATTKIGKFDLWVSCFAGALFGLGLLLSGMCRRTKILAFLTMADGWDPSLIFVMAVAVSINVVAFNLILRQKKPLCSAKFGVPTNKQIDYGIIIGPAFFGMGWGLTGFCPGPAMANLVLLPQAALEVLFIIIGQLLTDFGLKRWKSFKEKQKKDNVSEKTSNPISPGKINDIKEGDKTSNVHDLEKFGNSQDLGKTDNNQDQGNSNIAQVSP</sequence>
<dbReference type="EMBL" id="CAJZBQ010000051">
    <property type="protein sequence ID" value="CAG9330174.1"/>
    <property type="molecule type" value="Genomic_DNA"/>
</dbReference>